<dbReference type="SUPFAM" id="SSF101936">
    <property type="entry name" value="DNA-binding pseudobarrel domain"/>
    <property type="match status" value="2"/>
</dbReference>
<proteinExistence type="predicted"/>
<sequence>MAPRPSMGSCERPCCRQATTGVERSWRSFFIKVRTTTIEDKKLNLPLKFARKFGDELSDVAKLIVPNGLIWEVGLTKGETIWLDNGWQELVEYYSVCNGWFLQFNYLGMSNFNIFIFDETVFEIGYPCIQPRRKQEPSNMRNQTPFNEDEIEEDDDDFVDMFGSTPRPSSSKGTNSKKRDYLGFNKRFKNPASAEKRKLKQDYQGKGKNCKIEDLEENDSDQDGIDLSPECEAKIFISNKFYVTLEKIYPGSKKAVDAAMECKPQNPAFLVILGKSYIRTNLLHVPSAFAVKYLRNISETIKVEDCYGGEWIIHTFCSCRGWSLVLRGGGEEFFSDNDMQNGDVCLFELIQERDVVLKVLVFHAYLE</sequence>
<dbReference type="Pfam" id="PF02362">
    <property type="entry name" value="B3"/>
    <property type="match status" value="2"/>
</dbReference>
<comment type="subcellular location">
    <subcellularLocation>
        <location evidence="1">Nucleus</location>
    </subcellularLocation>
</comment>
<dbReference type="CDD" id="cd10017">
    <property type="entry name" value="B3_DNA"/>
    <property type="match status" value="2"/>
</dbReference>
<dbReference type="PANTHER" id="PTHR31920">
    <property type="entry name" value="B3 DOMAIN-CONTAINING"/>
    <property type="match status" value="1"/>
</dbReference>
<evidence type="ECO:0000256" key="6">
    <source>
        <dbReference type="SAM" id="MobiDB-lite"/>
    </source>
</evidence>
<dbReference type="SMART" id="SM01019">
    <property type="entry name" value="B3"/>
    <property type="match status" value="2"/>
</dbReference>
<evidence type="ECO:0000256" key="2">
    <source>
        <dbReference type="ARBA" id="ARBA00023015"/>
    </source>
</evidence>
<dbReference type="InterPro" id="IPR003340">
    <property type="entry name" value="B3_DNA-bd"/>
</dbReference>
<keyword evidence="4" id="KW-0804">Transcription</keyword>
<feature type="domain" description="TF-B3" evidence="7">
    <location>
        <begin position="28"/>
        <end position="120"/>
    </location>
</feature>
<evidence type="ECO:0000259" key="7">
    <source>
        <dbReference type="PROSITE" id="PS50863"/>
    </source>
</evidence>
<dbReference type="PROSITE" id="PS50863">
    <property type="entry name" value="B3"/>
    <property type="match status" value="2"/>
</dbReference>
<keyword evidence="2" id="KW-0805">Transcription regulation</keyword>
<feature type="domain" description="TF-B3" evidence="7">
    <location>
        <begin position="268"/>
        <end position="365"/>
    </location>
</feature>
<protein>
    <recommendedName>
        <fullName evidence="7">TF-B3 domain-containing protein</fullName>
    </recommendedName>
</protein>
<dbReference type="Gene3D" id="2.40.330.10">
    <property type="entry name" value="DNA-binding pseudobarrel domain"/>
    <property type="match status" value="2"/>
</dbReference>
<reference evidence="9" key="1">
    <citation type="journal article" date="2016" name="Nat. Biotechnol.">
        <title>Sequencing wild and cultivated cassava and related species reveals extensive interspecific hybridization and genetic diversity.</title>
        <authorList>
            <person name="Bredeson J.V."/>
            <person name="Lyons J.B."/>
            <person name="Prochnik S.E."/>
            <person name="Wu G.A."/>
            <person name="Ha C.M."/>
            <person name="Edsinger-Gonzales E."/>
            <person name="Grimwood J."/>
            <person name="Schmutz J."/>
            <person name="Rabbi I.Y."/>
            <person name="Egesi C."/>
            <person name="Nauluvula P."/>
            <person name="Lebot V."/>
            <person name="Ndunguru J."/>
            <person name="Mkamilo G."/>
            <person name="Bart R.S."/>
            <person name="Setter T.L."/>
            <person name="Gleadow R.M."/>
            <person name="Kulakow P."/>
            <person name="Ferguson M.E."/>
            <person name="Rounsley S."/>
            <person name="Rokhsar D.S."/>
        </authorList>
    </citation>
    <scope>NUCLEOTIDE SEQUENCE [LARGE SCALE GENOMIC DNA]</scope>
    <source>
        <strain evidence="9">cv. AM560-2</strain>
    </source>
</reference>
<keyword evidence="5" id="KW-0539">Nucleus</keyword>
<feature type="region of interest" description="Disordered" evidence="6">
    <location>
        <begin position="157"/>
        <end position="179"/>
    </location>
</feature>
<dbReference type="InterPro" id="IPR050655">
    <property type="entry name" value="Plant_B3_domain"/>
</dbReference>
<keyword evidence="3" id="KW-0238">DNA-binding</keyword>
<dbReference type="GO" id="GO:0003677">
    <property type="term" value="F:DNA binding"/>
    <property type="evidence" value="ECO:0007669"/>
    <property type="project" value="UniProtKB-KW"/>
</dbReference>
<evidence type="ECO:0000256" key="3">
    <source>
        <dbReference type="ARBA" id="ARBA00023125"/>
    </source>
</evidence>
<dbReference type="GO" id="GO:0005634">
    <property type="term" value="C:nucleus"/>
    <property type="evidence" value="ECO:0007669"/>
    <property type="project" value="UniProtKB-SubCell"/>
</dbReference>
<dbReference type="STRING" id="3983.A0A2C9UH24"/>
<evidence type="ECO:0000256" key="4">
    <source>
        <dbReference type="ARBA" id="ARBA00023163"/>
    </source>
</evidence>
<dbReference type="OrthoDB" id="1864528at2759"/>
<dbReference type="AlphaFoldDB" id="A0A2C9UH24"/>
<dbReference type="PANTHER" id="PTHR31920:SF108">
    <property type="entry name" value="B3 DOMAIN-CONTAINING TRANSCRIPTION FACTOR VRN1-LIKE"/>
    <property type="match status" value="1"/>
</dbReference>
<comment type="caution">
    <text evidence="8">The sequence shown here is derived from an EMBL/GenBank/DDBJ whole genome shotgun (WGS) entry which is preliminary data.</text>
</comment>
<gene>
    <name evidence="8" type="ORF">MANES_15G145300v8</name>
</gene>
<accession>A0A2C9UH24</accession>
<dbReference type="EMBL" id="CM004401">
    <property type="protein sequence ID" value="OAY29443.1"/>
    <property type="molecule type" value="Genomic_DNA"/>
</dbReference>
<evidence type="ECO:0000256" key="1">
    <source>
        <dbReference type="ARBA" id="ARBA00004123"/>
    </source>
</evidence>
<dbReference type="OMA" id="YCCALES"/>
<evidence type="ECO:0000256" key="5">
    <source>
        <dbReference type="ARBA" id="ARBA00023242"/>
    </source>
</evidence>
<dbReference type="InterPro" id="IPR015300">
    <property type="entry name" value="DNA-bd_pseudobarrel_sf"/>
</dbReference>
<evidence type="ECO:0000313" key="8">
    <source>
        <dbReference type="EMBL" id="OAY29443.1"/>
    </source>
</evidence>
<dbReference type="Gramene" id="Manes.15G145300.1.v8.1">
    <property type="protein sequence ID" value="Manes.15G145300.1.v8.1.CDS"/>
    <property type="gene ID" value="Manes.15G145300.v8.1"/>
</dbReference>
<organism evidence="8 9">
    <name type="scientific">Manihot esculenta</name>
    <name type="common">Cassava</name>
    <name type="synonym">Jatropha manihot</name>
    <dbReference type="NCBI Taxonomy" id="3983"/>
    <lineage>
        <taxon>Eukaryota</taxon>
        <taxon>Viridiplantae</taxon>
        <taxon>Streptophyta</taxon>
        <taxon>Embryophyta</taxon>
        <taxon>Tracheophyta</taxon>
        <taxon>Spermatophyta</taxon>
        <taxon>Magnoliopsida</taxon>
        <taxon>eudicotyledons</taxon>
        <taxon>Gunneridae</taxon>
        <taxon>Pentapetalae</taxon>
        <taxon>rosids</taxon>
        <taxon>fabids</taxon>
        <taxon>Malpighiales</taxon>
        <taxon>Euphorbiaceae</taxon>
        <taxon>Crotonoideae</taxon>
        <taxon>Manihoteae</taxon>
        <taxon>Manihot</taxon>
    </lineage>
</organism>
<evidence type="ECO:0000313" key="9">
    <source>
        <dbReference type="Proteomes" id="UP000091857"/>
    </source>
</evidence>
<dbReference type="Proteomes" id="UP000091857">
    <property type="component" value="Chromosome 15"/>
</dbReference>
<keyword evidence="9" id="KW-1185">Reference proteome</keyword>
<name>A0A2C9UH24_MANES</name>
<dbReference type="SMR" id="A0A2C9UH24"/>